<evidence type="ECO:0000313" key="5">
    <source>
        <dbReference type="EMBL" id="PCC51614.1"/>
    </source>
</evidence>
<keyword evidence="1" id="KW-0808">Transferase</keyword>
<dbReference type="InterPro" id="IPR041698">
    <property type="entry name" value="Methyltransf_25"/>
</dbReference>
<dbReference type="InterPro" id="IPR029063">
    <property type="entry name" value="SAM-dependent_MTases_sf"/>
</dbReference>
<dbReference type="GO" id="GO:0016740">
    <property type="term" value="F:transferase activity"/>
    <property type="evidence" value="ECO:0007669"/>
    <property type="project" value="UniProtKB-KW"/>
</dbReference>
<dbReference type="Proteomes" id="UP000217720">
    <property type="component" value="Unassembled WGS sequence"/>
</dbReference>
<dbReference type="AlphaFoldDB" id="A0A2A3X2K2"/>
<organism evidence="3 7">
    <name type="scientific">Brevibacterium aurantiacum</name>
    <dbReference type="NCBI Taxonomy" id="273384"/>
    <lineage>
        <taxon>Bacteria</taxon>
        <taxon>Bacillati</taxon>
        <taxon>Actinomycetota</taxon>
        <taxon>Actinomycetes</taxon>
        <taxon>Micrococcales</taxon>
        <taxon>Brevibacteriaceae</taxon>
        <taxon>Brevibacterium</taxon>
    </lineage>
</organism>
<protein>
    <recommendedName>
        <fullName evidence="2">Methyltransferase domain-containing protein</fullName>
    </recommendedName>
</protein>
<evidence type="ECO:0000256" key="1">
    <source>
        <dbReference type="ARBA" id="ARBA00022679"/>
    </source>
</evidence>
<evidence type="ECO:0000313" key="6">
    <source>
        <dbReference type="Proteomes" id="UP000217720"/>
    </source>
</evidence>
<reference evidence="6 7" key="1">
    <citation type="journal article" date="2017" name="Elife">
        <title>Extensive horizontal gene transfer in cheese-associated bacteria.</title>
        <authorList>
            <person name="Bonham K.S."/>
            <person name="Wolfe B.E."/>
            <person name="Dutton R.J."/>
        </authorList>
    </citation>
    <scope>NUCLEOTIDE SEQUENCE [LARGE SCALE GENOMIC DNA]</scope>
    <source>
        <strain evidence="5 6">900_6</strain>
        <strain evidence="4 8">962_8</strain>
        <strain evidence="3 7">JB5</strain>
    </source>
</reference>
<evidence type="ECO:0000313" key="7">
    <source>
        <dbReference type="Proteomes" id="UP000218377"/>
    </source>
</evidence>
<dbReference type="CDD" id="cd02440">
    <property type="entry name" value="AdoMet_MTases"/>
    <property type="match status" value="1"/>
</dbReference>
<evidence type="ECO:0000313" key="8">
    <source>
        <dbReference type="Proteomes" id="UP000218620"/>
    </source>
</evidence>
<dbReference type="Pfam" id="PF13649">
    <property type="entry name" value="Methyltransf_25"/>
    <property type="match status" value="1"/>
</dbReference>
<dbReference type="Proteomes" id="UP000218620">
    <property type="component" value="Unassembled WGS sequence"/>
</dbReference>
<evidence type="ECO:0000313" key="4">
    <source>
        <dbReference type="EMBL" id="PCC42864.1"/>
    </source>
</evidence>
<dbReference type="EMBL" id="NRGO01000004">
    <property type="protein sequence ID" value="PCC51614.1"/>
    <property type="molecule type" value="Genomic_DNA"/>
</dbReference>
<dbReference type="EMBL" id="NRGX01000001">
    <property type="protein sequence ID" value="PCC17888.1"/>
    <property type="molecule type" value="Genomic_DNA"/>
</dbReference>
<dbReference type="RefSeq" id="WP_096157635.1">
    <property type="nucleotide sequence ID" value="NZ_CP025331.1"/>
</dbReference>
<evidence type="ECO:0000259" key="2">
    <source>
        <dbReference type="Pfam" id="PF13649"/>
    </source>
</evidence>
<name>A0A2A3X2K2_BREAU</name>
<proteinExistence type="predicted"/>
<dbReference type="PANTHER" id="PTHR43861:SF3">
    <property type="entry name" value="PUTATIVE (AFU_ORTHOLOGUE AFUA_2G14390)-RELATED"/>
    <property type="match status" value="1"/>
</dbReference>
<dbReference type="Gene3D" id="3.40.50.150">
    <property type="entry name" value="Vaccinia Virus protein VP39"/>
    <property type="match status" value="1"/>
</dbReference>
<evidence type="ECO:0000313" key="3">
    <source>
        <dbReference type="EMBL" id="PCC17888.1"/>
    </source>
</evidence>
<gene>
    <name evidence="5" type="ORF">CIK62_03680</name>
    <name evidence="4" type="ORF">CIK65_10075</name>
    <name evidence="3" type="ORF">CIK79_06025</name>
</gene>
<feature type="domain" description="Methyltransferase" evidence="2">
    <location>
        <begin position="40"/>
        <end position="137"/>
    </location>
</feature>
<dbReference type="PANTHER" id="PTHR43861">
    <property type="entry name" value="TRANS-ACONITATE 2-METHYLTRANSFERASE-RELATED"/>
    <property type="match status" value="1"/>
</dbReference>
<dbReference type="Proteomes" id="UP000218377">
    <property type="component" value="Unassembled WGS sequence"/>
</dbReference>
<dbReference type="EMBL" id="NRGQ01000011">
    <property type="protein sequence ID" value="PCC42864.1"/>
    <property type="molecule type" value="Genomic_DNA"/>
</dbReference>
<comment type="caution">
    <text evidence="3">The sequence shown here is derived from an EMBL/GenBank/DDBJ whole genome shotgun (WGS) entry which is preliminary data.</text>
</comment>
<sequence>MPDALFSDPRLARVYDPLDPDRGDLDTYVDVVRGFGARVVLDVGCGTGTLISRLVDLGISVLGIDPAAASIDVALSKVDSDLAEFVVAEAPDIADDPTRHRNFDLATMTANVAQVFLEDEDWLATLRAIRTCLRPGGHLVFETRRPSDRAWKRWDKELTWRVVDVDGEGPVETWEQVTKVDDEYVTFDSPTIFRSDGERITSTSTLRFRTKDALQRTLLQTGFADVEVRDLPYAPGRGWLFVASA</sequence>
<accession>A0A2A3X2K2</accession>
<dbReference type="SUPFAM" id="SSF53335">
    <property type="entry name" value="S-adenosyl-L-methionine-dependent methyltransferases"/>
    <property type="match status" value="1"/>
</dbReference>